<evidence type="ECO:0000259" key="5">
    <source>
        <dbReference type="Pfam" id="PF20147"/>
    </source>
</evidence>
<dbReference type="EMBL" id="JAGDFM010000194">
    <property type="protein sequence ID" value="KAG7382882.1"/>
    <property type="molecule type" value="Genomic_DNA"/>
</dbReference>
<dbReference type="OrthoDB" id="128139at2759"/>
<sequence>MGGGGEQEASEKQQATVKQRAVAPTHDERTLVCAVRGLRGRVCTVTVSADASIHHLKKLILQENASQLAGVDSTTLDVYSTQDPLQGWARVSQSGDMIARGTLPPPAAYLLPTQRVRLYFHANIPAFDSGVVHVLAVSETPHAIPQQVHGVQVNLPVATTLRDDRPTSAHESFAEEIERYSRVQRALGLFVNWSISGTDFSQQHTYHGVEWLEYRRYRGHSSRVFIGDKSTWRELYVACNEVVEENEGRVVCRYVEGFSRIKGGSTLELEIGT</sequence>
<name>A0A8T1VNJ8_9STRA</name>
<dbReference type="AlphaFoldDB" id="A0A8T1VNJ8"/>
<feature type="region of interest" description="Disordered" evidence="4">
    <location>
        <begin position="1"/>
        <end position="22"/>
    </location>
</feature>
<organism evidence="6 7">
    <name type="scientific">Phytophthora pseudosyringae</name>
    <dbReference type="NCBI Taxonomy" id="221518"/>
    <lineage>
        <taxon>Eukaryota</taxon>
        <taxon>Sar</taxon>
        <taxon>Stramenopiles</taxon>
        <taxon>Oomycota</taxon>
        <taxon>Peronosporomycetes</taxon>
        <taxon>Peronosporales</taxon>
        <taxon>Peronosporaceae</taxon>
        <taxon>Phytophthora</taxon>
    </lineage>
</organism>
<protein>
    <recommendedName>
        <fullName evidence="5">Crinkler effector protein N-terminal domain-containing protein</fullName>
    </recommendedName>
</protein>
<evidence type="ECO:0000313" key="6">
    <source>
        <dbReference type="EMBL" id="KAG7382882.1"/>
    </source>
</evidence>
<evidence type="ECO:0000313" key="7">
    <source>
        <dbReference type="Proteomes" id="UP000694044"/>
    </source>
</evidence>
<proteinExistence type="predicted"/>
<evidence type="ECO:0000256" key="4">
    <source>
        <dbReference type="SAM" id="MobiDB-lite"/>
    </source>
</evidence>
<keyword evidence="7" id="KW-1185">Reference proteome</keyword>
<dbReference type="Pfam" id="PF20147">
    <property type="entry name" value="Crinkler"/>
    <property type="match status" value="1"/>
</dbReference>
<dbReference type="GO" id="GO:0043657">
    <property type="term" value="C:host cell"/>
    <property type="evidence" value="ECO:0007669"/>
    <property type="project" value="UniProtKB-SubCell"/>
</dbReference>
<evidence type="ECO:0000256" key="3">
    <source>
        <dbReference type="ARBA" id="ARBA00022525"/>
    </source>
</evidence>
<feature type="domain" description="Crinkler effector protein N-terminal" evidence="5">
    <location>
        <begin position="30"/>
        <end position="135"/>
    </location>
</feature>
<evidence type="ECO:0000256" key="1">
    <source>
        <dbReference type="ARBA" id="ARBA00004340"/>
    </source>
</evidence>
<evidence type="ECO:0000256" key="2">
    <source>
        <dbReference type="ARBA" id="ARBA00004613"/>
    </source>
</evidence>
<keyword evidence="3" id="KW-0964">Secreted</keyword>
<comment type="caution">
    <text evidence="6">The sequence shown here is derived from an EMBL/GenBank/DDBJ whole genome shotgun (WGS) entry which is preliminary data.</text>
</comment>
<reference evidence="6" key="1">
    <citation type="submission" date="2021-02" db="EMBL/GenBank/DDBJ databases">
        <authorList>
            <person name="Palmer J.M."/>
        </authorList>
    </citation>
    <scope>NUCLEOTIDE SEQUENCE</scope>
    <source>
        <strain evidence="6">SCRP734</strain>
    </source>
</reference>
<dbReference type="Proteomes" id="UP000694044">
    <property type="component" value="Unassembled WGS sequence"/>
</dbReference>
<dbReference type="GO" id="GO:0005576">
    <property type="term" value="C:extracellular region"/>
    <property type="evidence" value="ECO:0007669"/>
    <property type="project" value="UniProtKB-SubCell"/>
</dbReference>
<accession>A0A8T1VNJ8</accession>
<comment type="subcellular location">
    <subcellularLocation>
        <location evidence="1">Host cell</location>
    </subcellularLocation>
    <subcellularLocation>
        <location evidence="2">Secreted</location>
    </subcellularLocation>
</comment>
<dbReference type="InterPro" id="IPR045379">
    <property type="entry name" value="Crinkler_N"/>
</dbReference>
<gene>
    <name evidence="6" type="ORF">PHYPSEUDO_004281</name>
</gene>